<sequence length="221" mass="24009">MQSNVAGAEPETDRGFMTAKPTDELDSFFAAQAPAPGRVAARPETESTAITEFFNYWSSLPLRDGMPDASDFAPSAIVRWLPEVILFELNAPTIATYRLAGTAVVERLGHNPTGSNLIDLLPEERRAEAGRTLQEIALRPCGLHMRYVNNYSTGRIGQVESLYLPLRPPAGSKPRVIAMNTPALTLAFEANRPRTTVVAGVTEVTWIDIGFGTPCGSQPRP</sequence>
<comment type="caution">
    <text evidence="1">The sequence shown here is derived from an EMBL/GenBank/DDBJ whole genome shotgun (WGS) entry which is preliminary data.</text>
</comment>
<dbReference type="Pfam" id="PF07310">
    <property type="entry name" value="PAS_5"/>
    <property type="match status" value="1"/>
</dbReference>
<evidence type="ECO:0000313" key="2">
    <source>
        <dbReference type="Proteomes" id="UP000468901"/>
    </source>
</evidence>
<accession>A0A6N6VJR5</accession>
<proteinExistence type="predicted"/>
<dbReference type="InterPro" id="IPR009922">
    <property type="entry name" value="DUF1457"/>
</dbReference>
<gene>
    <name evidence="1" type="ORF">F2P47_06910</name>
</gene>
<dbReference type="AlphaFoldDB" id="A0A6N6VJR5"/>
<keyword evidence="2" id="KW-1185">Reference proteome</keyword>
<dbReference type="EMBL" id="WESC01000005">
    <property type="protein sequence ID" value="KAB7740770.1"/>
    <property type="molecule type" value="Genomic_DNA"/>
</dbReference>
<reference evidence="1 2" key="1">
    <citation type="submission" date="2019-09" db="EMBL/GenBank/DDBJ databases">
        <title>Parvibaculum sedimenti sp. nov., isolated from sediment.</title>
        <authorList>
            <person name="Wang Y."/>
        </authorList>
    </citation>
    <scope>NUCLEOTIDE SEQUENCE [LARGE SCALE GENOMIC DNA]</scope>
    <source>
        <strain evidence="1 2">HXT-9</strain>
    </source>
</reference>
<evidence type="ECO:0000313" key="1">
    <source>
        <dbReference type="EMBL" id="KAB7740770.1"/>
    </source>
</evidence>
<organism evidence="1 2">
    <name type="scientific">Parvibaculum sedimenti</name>
    <dbReference type="NCBI Taxonomy" id="2608632"/>
    <lineage>
        <taxon>Bacteria</taxon>
        <taxon>Pseudomonadati</taxon>
        <taxon>Pseudomonadota</taxon>
        <taxon>Alphaproteobacteria</taxon>
        <taxon>Hyphomicrobiales</taxon>
        <taxon>Parvibaculaceae</taxon>
        <taxon>Parvibaculum</taxon>
    </lineage>
</organism>
<name>A0A6N6VJR5_9HYPH</name>
<dbReference type="Proteomes" id="UP000468901">
    <property type="component" value="Unassembled WGS sequence"/>
</dbReference>
<protein>
    <submittedName>
        <fullName evidence="1">PAS domain-containing protein</fullName>
    </submittedName>
</protein>